<dbReference type="RefSeq" id="WP_153381915.1">
    <property type="nucleotide sequence ID" value="NZ_CAXAOS010000022.1"/>
</dbReference>
<evidence type="ECO:0000313" key="2">
    <source>
        <dbReference type="EMBL" id="MQT80346.1"/>
    </source>
</evidence>
<comment type="caution">
    <text evidence="2">The sequence shown here is derived from an EMBL/GenBank/DDBJ whole genome shotgun (WGS) entry which is preliminary data.</text>
</comment>
<dbReference type="AlphaFoldDB" id="A0A6A7YXZ8"/>
<dbReference type="EMBL" id="WIWP01000057">
    <property type="protein sequence ID" value="MQT28125.1"/>
    <property type="molecule type" value="Genomic_DNA"/>
</dbReference>
<dbReference type="EMBL" id="WIVT01000014">
    <property type="protein sequence ID" value="MQU17399.1"/>
    <property type="molecule type" value="Genomic_DNA"/>
</dbReference>
<gene>
    <name evidence="3" type="ORF">GHN41_13230</name>
    <name evidence="2" type="ORF">GHN86_09780</name>
    <name evidence="1" type="ORF">GHN94_20155</name>
    <name evidence="4" type="ORF">GHO29_20720</name>
</gene>
<reference evidence="5 6" key="1">
    <citation type="submission" date="2019-10" db="EMBL/GenBank/DDBJ databases">
        <title>Evaluation of single-gene subtyping targets for Pseudomonas.</title>
        <authorList>
            <person name="Reichler S.J."/>
            <person name="Orsi R.H."/>
            <person name="Wiedmann M."/>
            <person name="Martin N.H."/>
            <person name="Murphy S.I."/>
        </authorList>
    </citation>
    <scope>NUCLEOTIDE SEQUENCE</scope>
    <source>
        <strain evidence="1 7">FSL R10-0802</strain>
        <strain evidence="3 6">FSL R10-1594</strain>
        <strain evidence="4 5">FSL R10-1984</strain>
        <strain evidence="2">FSL R10-2339</strain>
    </source>
</reference>
<protein>
    <recommendedName>
        <fullName evidence="8">Flagellar protein FliT</fullName>
    </recommendedName>
</protein>
<name>A0A6A7YXZ8_9PSED</name>
<evidence type="ECO:0000313" key="7">
    <source>
        <dbReference type="Proteomes" id="UP000713985"/>
    </source>
</evidence>
<dbReference type="Proteomes" id="UP000713985">
    <property type="component" value="Unassembled WGS sequence"/>
</dbReference>
<evidence type="ECO:0000313" key="5">
    <source>
        <dbReference type="Proteomes" id="UP000437970"/>
    </source>
</evidence>
<keyword evidence="7" id="KW-1185">Reference proteome</keyword>
<dbReference type="EMBL" id="WIVW01000043">
    <property type="protein sequence ID" value="MQU28896.1"/>
    <property type="molecule type" value="Genomic_DNA"/>
</dbReference>
<evidence type="ECO:0000313" key="3">
    <source>
        <dbReference type="EMBL" id="MQU17399.1"/>
    </source>
</evidence>
<evidence type="ECO:0000313" key="6">
    <source>
        <dbReference type="Proteomes" id="UP000443000"/>
    </source>
</evidence>
<proteinExistence type="predicted"/>
<evidence type="ECO:0008006" key="8">
    <source>
        <dbReference type="Google" id="ProtNLM"/>
    </source>
</evidence>
<dbReference type="Proteomes" id="UP000437970">
    <property type="component" value="Unassembled WGS sequence"/>
</dbReference>
<organism evidence="2">
    <name type="scientific">Pseudomonas helleri</name>
    <dbReference type="NCBI Taxonomy" id="1608996"/>
    <lineage>
        <taxon>Bacteria</taxon>
        <taxon>Pseudomonadati</taxon>
        <taxon>Pseudomonadota</taxon>
        <taxon>Gammaproteobacteria</taxon>
        <taxon>Pseudomonadales</taxon>
        <taxon>Pseudomonadaceae</taxon>
        <taxon>Pseudomonas</taxon>
    </lineage>
</organism>
<evidence type="ECO:0000313" key="4">
    <source>
        <dbReference type="EMBL" id="MQU28896.1"/>
    </source>
</evidence>
<sequence>MPSAAEFSRLAQLQGLLAEALAREDWVRISEVDGWIRLCLERLQDAQPFNDETRHKLAPLKALHGHALQACARECARLSQILANHTDYAEGRQAYSLADSLQGVN</sequence>
<dbReference type="OrthoDB" id="7031438at2"/>
<evidence type="ECO:0000313" key="1">
    <source>
        <dbReference type="EMBL" id="MQT28125.1"/>
    </source>
</evidence>
<accession>A0A6A7YXZ8</accession>
<dbReference type="Proteomes" id="UP000443000">
    <property type="component" value="Unassembled WGS sequence"/>
</dbReference>
<dbReference type="EMBL" id="WIWC01000012">
    <property type="protein sequence ID" value="MQT80346.1"/>
    <property type="molecule type" value="Genomic_DNA"/>
</dbReference>